<dbReference type="AlphaFoldDB" id="A0A4T0FGV0"/>
<dbReference type="OrthoDB" id="4699125at2759"/>
<dbReference type="NCBIfam" id="TIGR00034">
    <property type="entry name" value="aroFGH"/>
    <property type="match status" value="1"/>
</dbReference>
<evidence type="ECO:0000256" key="1">
    <source>
        <dbReference type="ARBA" id="ARBA00003726"/>
    </source>
</evidence>
<dbReference type="InterPro" id="IPR006219">
    <property type="entry name" value="DAHP_synth_1"/>
</dbReference>
<dbReference type="Gene3D" id="3.20.20.70">
    <property type="entry name" value="Aldolase class I"/>
    <property type="match status" value="1"/>
</dbReference>
<dbReference type="GO" id="GO:0003849">
    <property type="term" value="F:3-deoxy-7-phosphoheptulonate synthase activity"/>
    <property type="evidence" value="ECO:0007669"/>
    <property type="project" value="UniProtKB-EC"/>
</dbReference>
<evidence type="ECO:0000256" key="2">
    <source>
        <dbReference type="ARBA" id="ARBA00004688"/>
    </source>
</evidence>
<keyword evidence="6 8" id="KW-0057">Aromatic amino acid biosynthesis</keyword>
<dbReference type="PANTHER" id="PTHR21225:SF12">
    <property type="entry name" value="PHOSPHO-2-DEHYDRO-3-DEOXYHEPTONATE ALDOLASE, TYROSINE-INHIBITED"/>
    <property type="match status" value="1"/>
</dbReference>
<reference evidence="10 11" key="1">
    <citation type="submission" date="2019-03" db="EMBL/GenBank/DDBJ databases">
        <title>Sequencing 23 genomes of Wallemia ichthyophaga.</title>
        <authorList>
            <person name="Gostincar C."/>
        </authorList>
    </citation>
    <scope>NUCLEOTIDE SEQUENCE [LARGE SCALE GENOMIC DNA]</scope>
    <source>
        <strain evidence="10 11">EXF-5753</strain>
    </source>
</reference>
<comment type="caution">
    <text evidence="10">The sequence shown here is derived from an EMBL/GenBank/DDBJ whole genome shotgun (WGS) entry which is preliminary data.</text>
</comment>
<dbReference type="Pfam" id="PF00793">
    <property type="entry name" value="DAHP_synth_1"/>
    <property type="match status" value="1"/>
</dbReference>
<dbReference type="PIRSF" id="PIRSF001361">
    <property type="entry name" value="DAHP_synthase"/>
    <property type="match status" value="1"/>
</dbReference>
<comment type="pathway">
    <text evidence="2">Metabolic intermediate biosynthesis; chorismate biosynthesis; chorismate from D-erythrose 4-phosphate and phosphoenolpyruvate: step 1/7.</text>
</comment>
<keyword evidence="5 8" id="KW-0808">Transferase</keyword>
<evidence type="ECO:0000256" key="5">
    <source>
        <dbReference type="ARBA" id="ARBA00022679"/>
    </source>
</evidence>
<dbReference type="NCBIfam" id="NF009395">
    <property type="entry name" value="PRK12755.1"/>
    <property type="match status" value="1"/>
</dbReference>
<feature type="domain" description="DAHP synthetase I/KDSA" evidence="9">
    <location>
        <begin position="63"/>
        <end position="361"/>
    </location>
</feature>
<proteinExistence type="inferred from homology"/>
<evidence type="ECO:0000313" key="11">
    <source>
        <dbReference type="Proteomes" id="UP000310189"/>
    </source>
</evidence>
<evidence type="ECO:0000313" key="10">
    <source>
        <dbReference type="EMBL" id="TIA85966.1"/>
    </source>
</evidence>
<comment type="function">
    <text evidence="1">Stereospecific condensation of phosphoenolpyruvate (PEP) and D-erythrose-4-phosphate (E4P) giving rise to 3-deoxy-D-arabino-heptulosonate-7-phosphate (DAHP).</text>
</comment>
<keyword evidence="4 8" id="KW-0028">Amino-acid biosynthesis</keyword>
<evidence type="ECO:0000256" key="4">
    <source>
        <dbReference type="ARBA" id="ARBA00022605"/>
    </source>
</evidence>
<evidence type="ECO:0000256" key="7">
    <source>
        <dbReference type="ARBA" id="ARBA00047508"/>
    </source>
</evidence>
<dbReference type="EMBL" id="SPNW01000092">
    <property type="protein sequence ID" value="TIA85966.1"/>
    <property type="molecule type" value="Genomic_DNA"/>
</dbReference>
<name>A0A4T0FGV0_9BASI</name>
<evidence type="ECO:0000256" key="8">
    <source>
        <dbReference type="PIRNR" id="PIRNR001361"/>
    </source>
</evidence>
<sequence length="378" mass="41233">MTASKLNALDDQRGRLPWCGLNPANLRAGIKQIRPLIPPQILYEDLPLTDELAGVVEKGRKEAEKIVTGQDDRLLVIVGPCSMHDPAAALDYIKLLKAYADTAKDDLCIIARTYFEKPRTTVGWKGLINDPFLNDTNEINKGLRIGRKLLLDVVSLGMPTACEFLDTISPQFTADVSSWGAIGARTTESQVHRELASGLSMPIGFKNGTDGNVQVAIDAIRSSRSAHTFLSVTKQGLAAIVESNGNPFGHVILRGGKSPNFEKQYVQLAAEQLEKAGLPTKLMIDCSHGNSSKQHARQIIVADDIVQQLSSGDDTAERIMGVMMESNIKDGRQNMPKEGPSGLEYGVSITDACIDWDTTVKALDNLRKGVQTRRSNRK</sequence>
<evidence type="ECO:0000256" key="6">
    <source>
        <dbReference type="ARBA" id="ARBA00023141"/>
    </source>
</evidence>
<comment type="similarity">
    <text evidence="3 8">Belongs to the class-I DAHP synthase family.</text>
</comment>
<evidence type="ECO:0000259" key="9">
    <source>
        <dbReference type="Pfam" id="PF00793"/>
    </source>
</evidence>
<dbReference type="PANTHER" id="PTHR21225">
    <property type="entry name" value="PHOSPHO-2-DEHYDRO-3-DEOXYHEPTONATE ALDOLASE DAHP SYNTHETASE"/>
    <property type="match status" value="1"/>
</dbReference>
<dbReference type="InterPro" id="IPR013785">
    <property type="entry name" value="Aldolase_TIM"/>
</dbReference>
<comment type="catalytic activity">
    <reaction evidence="7 8">
        <text>D-erythrose 4-phosphate + phosphoenolpyruvate + H2O = 7-phospho-2-dehydro-3-deoxy-D-arabino-heptonate + phosphate</text>
        <dbReference type="Rhea" id="RHEA:14717"/>
        <dbReference type="ChEBI" id="CHEBI:15377"/>
        <dbReference type="ChEBI" id="CHEBI:16897"/>
        <dbReference type="ChEBI" id="CHEBI:43474"/>
        <dbReference type="ChEBI" id="CHEBI:58394"/>
        <dbReference type="ChEBI" id="CHEBI:58702"/>
        <dbReference type="EC" id="2.5.1.54"/>
    </reaction>
</comment>
<gene>
    <name evidence="10" type="ORF">E3P99_03828</name>
</gene>
<dbReference type="GO" id="GO:0005737">
    <property type="term" value="C:cytoplasm"/>
    <property type="evidence" value="ECO:0007669"/>
    <property type="project" value="TreeGrafter"/>
</dbReference>
<dbReference type="GO" id="GO:0009073">
    <property type="term" value="P:aromatic amino acid family biosynthetic process"/>
    <property type="evidence" value="ECO:0007669"/>
    <property type="project" value="UniProtKB-KW"/>
</dbReference>
<accession>A0A4T0FGV0</accession>
<dbReference type="InterPro" id="IPR006218">
    <property type="entry name" value="DAHP1/KDSA"/>
</dbReference>
<protein>
    <recommendedName>
        <fullName evidence="8">Phospho-2-dehydro-3-deoxyheptonate aldolase</fullName>
        <ecNumber evidence="8">2.5.1.54</ecNumber>
    </recommendedName>
</protein>
<evidence type="ECO:0000256" key="3">
    <source>
        <dbReference type="ARBA" id="ARBA00007985"/>
    </source>
</evidence>
<organism evidence="10 11">
    <name type="scientific">Wallemia hederae</name>
    <dbReference type="NCBI Taxonomy" id="1540922"/>
    <lineage>
        <taxon>Eukaryota</taxon>
        <taxon>Fungi</taxon>
        <taxon>Dikarya</taxon>
        <taxon>Basidiomycota</taxon>
        <taxon>Wallemiomycotina</taxon>
        <taxon>Wallemiomycetes</taxon>
        <taxon>Wallemiales</taxon>
        <taxon>Wallemiaceae</taxon>
        <taxon>Wallemia</taxon>
    </lineage>
</organism>
<dbReference type="GO" id="GO:0008652">
    <property type="term" value="P:amino acid biosynthetic process"/>
    <property type="evidence" value="ECO:0007669"/>
    <property type="project" value="UniProtKB-KW"/>
</dbReference>
<dbReference type="Proteomes" id="UP000310189">
    <property type="component" value="Unassembled WGS sequence"/>
</dbReference>
<dbReference type="SUPFAM" id="SSF51569">
    <property type="entry name" value="Aldolase"/>
    <property type="match status" value="1"/>
</dbReference>
<dbReference type="EC" id="2.5.1.54" evidence="8"/>
<dbReference type="FunFam" id="3.20.20.70:FF:000005">
    <property type="entry name" value="Phospho-2-dehydro-3-deoxyheptonate aldolase"/>
    <property type="match status" value="1"/>
</dbReference>
<keyword evidence="11" id="KW-1185">Reference proteome</keyword>
<dbReference type="NCBIfam" id="NF009396">
    <property type="entry name" value="PRK12756.1"/>
    <property type="match status" value="1"/>
</dbReference>